<dbReference type="GO" id="GO:0010389">
    <property type="term" value="P:regulation of G2/M transition of mitotic cell cycle"/>
    <property type="evidence" value="ECO:0007669"/>
    <property type="project" value="TreeGrafter"/>
</dbReference>
<dbReference type="SMART" id="SM00220">
    <property type="entry name" value="S_TKc"/>
    <property type="match status" value="1"/>
</dbReference>
<dbReference type="InterPro" id="IPR000719">
    <property type="entry name" value="Prot_kinase_dom"/>
</dbReference>
<dbReference type="FunFam" id="1.10.510.10:FF:000624">
    <property type="entry name" value="Mitogen-activated protein kinase"/>
    <property type="match status" value="1"/>
</dbReference>
<proteinExistence type="predicted"/>
<dbReference type="PROSITE" id="PS50011">
    <property type="entry name" value="PROTEIN_KINASE_DOM"/>
    <property type="match status" value="1"/>
</dbReference>
<dbReference type="SMART" id="SM00385">
    <property type="entry name" value="CYCLIN"/>
    <property type="match status" value="1"/>
</dbReference>
<dbReference type="Gene3D" id="3.30.200.20">
    <property type="entry name" value="Phosphorylase Kinase, domain 1"/>
    <property type="match status" value="1"/>
</dbReference>
<dbReference type="InterPro" id="IPR050108">
    <property type="entry name" value="CDK"/>
</dbReference>
<feature type="compositionally biased region" description="Basic residues" evidence="14">
    <location>
        <begin position="81"/>
        <end position="105"/>
    </location>
</feature>
<dbReference type="GO" id="GO:0005634">
    <property type="term" value="C:nucleus"/>
    <property type="evidence" value="ECO:0007669"/>
    <property type="project" value="TreeGrafter"/>
</dbReference>
<accession>A0A9W7B4C9</accession>
<dbReference type="GO" id="GO:0004693">
    <property type="term" value="F:cyclin-dependent protein serine/threonine kinase activity"/>
    <property type="evidence" value="ECO:0007669"/>
    <property type="project" value="UniProtKB-EC"/>
</dbReference>
<dbReference type="EC" id="2.7.11.22" evidence="1"/>
<evidence type="ECO:0000256" key="6">
    <source>
        <dbReference type="ARBA" id="ARBA00022777"/>
    </source>
</evidence>
<dbReference type="InterPro" id="IPR006671">
    <property type="entry name" value="Cyclin_N"/>
</dbReference>
<keyword evidence="4" id="KW-0808">Transferase</keyword>
<dbReference type="SUPFAM" id="SSF47954">
    <property type="entry name" value="Cyclin-like"/>
    <property type="match status" value="2"/>
</dbReference>
<dbReference type="SMART" id="SM01332">
    <property type="entry name" value="Cyclin_C"/>
    <property type="match status" value="1"/>
</dbReference>
<keyword evidence="6" id="KW-0418">Kinase</keyword>
<keyword evidence="17" id="KW-1185">Reference proteome</keyword>
<evidence type="ECO:0000256" key="14">
    <source>
        <dbReference type="SAM" id="MobiDB-lite"/>
    </source>
</evidence>
<evidence type="ECO:0000256" key="11">
    <source>
        <dbReference type="ARBA" id="ARBA00039612"/>
    </source>
</evidence>
<dbReference type="GO" id="GO:0007165">
    <property type="term" value="P:signal transduction"/>
    <property type="evidence" value="ECO:0007669"/>
    <property type="project" value="TreeGrafter"/>
</dbReference>
<evidence type="ECO:0000313" key="16">
    <source>
        <dbReference type="EMBL" id="GMH80887.1"/>
    </source>
</evidence>
<dbReference type="GO" id="GO:0010468">
    <property type="term" value="P:regulation of gene expression"/>
    <property type="evidence" value="ECO:0007669"/>
    <property type="project" value="TreeGrafter"/>
</dbReference>
<dbReference type="InterPro" id="IPR048258">
    <property type="entry name" value="Cyclins_cyclin-box"/>
</dbReference>
<organism evidence="16 17">
    <name type="scientific">Triparma strigata</name>
    <dbReference type="NCBI Taxonomy" id="1606541"/>
    <lineage>
        <taxon>Eukaryota</taxon>
        <taxon>Sar</taxon>
        <taxon>Stramenopiles</taxon>
        <taxon>Ochrophyta</taxon>
        <taxon>Bolidophyceae</taxon>
        <taxon>Parmales</taxon>
        <taxon>Triparmaceae</taxon>
        <taxon>Triparma</taxon>
    </lineage>
</organism>
<feature type="region of interest" description="Disordered" evidence="14">
    <location>
        <begin position="131"/>
        <end position="156"/>
    </location>
</feature>
<feature type="compositionally biased region" description="Polar residues" evidence="14">
    <location>
        <begin position="66"/>
        <end position="77"/>
    </location>
</feature>
<keyword evidence="5" id="KW-0547">Nucleotide-binding</keyword>
<dbReference type="GO" id="GO:0005524">
    <property type="term" value="F:ATP binding"/>
    <property type="evidence" value="ECO:0007669"/>
    <property type="project" value="UniProtKB-KW"/>
</dbReference>
<feature type="compositionally biased region" description="Low complexity" evidence="14">
    <location>
        <begin position="131"/>
        <end position="148"/>
    </location>
</feature>
<evidence type="ECO:0000256" key="13">
    <source>
        <dbReference type="ARBA" id="ARBA00042858"/>
    </source>
</evidence>
<dbReference type="AlphaFoldDB" id="A0A9W7B4C9"/>
<dbReference type="Pfam" id="PF00134">
    <property type="entry name" value="Cyclin_N"/>
    <property type="match status" value="1"/>
</dbReference>
<dbReference type="PANTHER" id="PTHR24056:SF254">
    <property type="entry name" value="CYCLIN-DEPENDENT KINASE 2"/>
    <property type="match status" value="1"/>
</dbReference>
<evidence type="ECO:0000256" key="8">
    <source>
        <dbReference type="ARBA" id="ARBA00023127"/>
    </source>
</evidence>
<comment type="caution">
    <text evidence="16">The sequence shown here is derived from an EMBL/GenBank/DDBJ whole genome shotgun (WGS) entry which is preliminary data.</text>
</comment>
<evidence type="ECO:0000259" key="15">
    <source>
        <dbReference type="PROSITE" id="PS50011"/>
    </source>
</evidence>
<evidence type="ECO:0000313" key="17">
    <source>
        <dbReference type="Proteomes" id="UP001165085"/>
    </source>
</evidence>
<dbReference type="Pfam" id="PF02984">
    <property type="entry name" value="Cyclin_C"/>
    <property type="match status" value="1"/>
</dbReference>
<dbReference type="GO" id="GO:0000082">
    <property type="term" value="P:G1/S transition of mitotic cell cycle"/>
    <property type="evidence" value="ECO:0007669"/>
    <property type="project" value="TreeGrafter"/>
</dbReference>
<dbReference type="InterPro" id="IPR011009">
    <property type="entry name" value="Kinase-like_dom_sf"/>
</dbReference>
<dbReference type="SUPFAM" id="SSF56112">
    <property type="entry name" value="Protein kinase-like (PK-like)"/>
    <property type="match status" value="1"/>
</dbReference>
<dbReference type="Gene3D" id="1.10.472.10">
    <property type="entry name" value="Cyclin-like"/>
    <property type="match status" value="2"/>
</dbReference>
<dbReference type="EMBL" id="BRXY01000251">
    <property type="protein sequence ID" value="GMH80887.1"/>
    <property type="molecule type" value="Genomic_DNA"/>
</dbReference>
<feature type="compositionally biased region" description="Low complexity" evidence="14">
    <location>
        <begin position="25"/>
        <end position="47"/>
    </location>
</feature>
<dbReference type="PROSITE" id="PS00292">
    <property type="entry name" value="CYCLINS"/>
    <property type="match status" value="1"/>
</dbReference>
<evidence type="ECO:0000256" key="10">
    <source>
        <dbReference type="ARBA" id="ARBA00038543"/>
    </source>
</evidence>
<evidence type="ECO:0000256" key="3">
    <source>
        <dbReference type="ARBA" id="ARBA00022618"/>
    </source>
</evidence>
<dbReference type="FunFam" id="1.10.472.10:FF:000001">
    <property type="entry name" value="G2/mitotic-specific cyclin"/>
    <property type="match status" value="1"/>
</dbReference>
<dbReference type="Pfam" id="PF00069">
    <property type="entry name" value="Pkinase"/>
    <property type="match status" value="1"/>
</dbReference>
<feature type="domain" description="Protein kinase" evidence="15">
    <location>
        <begin position="265"/>
        <end position="572"/>
    </location>
</feature>
<dbReference type="InterPro" id="IPR036915">
    <property type="entry name" value="Cyclin-like_sf"/>
</dbReference>
<evidence type="ECO:0000256" key="4">
    <source>
        <dbReference type="ARBA" id="ARBA00022679"/>
    </source>
</evidence>
<feature type="region of interest" description="Disordered" evidence="14">
    <location>
        <begin position="1"/>
        <end position="115"/>
    </location>
</feature>
<evidence type="ECO:0000256" key="2">
    <source>
        <dbReference type="ARBA" id="ARBA00022527"/>
    </source>
</evidence>
<gene>
    <name evidence="16" type="ORF">TrST_g10827</name>
</gene>
<keyword evidence="9" id="KW-0131">Cell cycle</keyword>
<dbReference type="InterPro" id="IPR004367">
    <property type="entry name" value="Cyclin_C-dom"/>
</dbReference>
<dbReference type="GO" id="GO:0000307">
    <property type="term" value="C:cyclin-dependent protein kinase holoenzyme complex"/>
    <property type="evidence" value="ECO:0007669"/>
    <property type="project" value="TreeGrafter"/>
</dbReference>
<reference evidence="17" key="1">
    <citation type="journal article" date="2023" name="Commun. Biol.">
        <title>Genome analysis of Parmales, the sister group of diatoms, reveals the evolutionary specialization of diatoms from phago-mixotrophs to photoautotrophs.</title>
        <authorList>
            <person name="Ban H."/>
            <person name="Sato S."/>
            <person name="Yoshikawa S."/>
            <person name="Yamada K."/>
            <person name="Nakamura Y."/>
            <person name="Ichinomiya M."/>
            <person name="Sato N."/>
            <person name="Blanc-Mathieu R."/>
            <person name="Endo H."/>
            <person name="Kuwata A."/>
            <person name="Ogata H."/>
        </authorList>
    </citation>
    <scope>NUCLEOTIDE SEQUENCE [LARGE SCALE GENOMIC DNA]</scope>
    <source>
        <strain evidence="17">NIES 3701</strain>
    </source>
</reference>
<dbReference type="OrthoDB" id="62452at2759"/>
<evidence type="ECO:0000256" key="7">
    <source>
        <dbReference type="ARBA" id="ARBA00022840"/>
    </source>
</evidence>
<evidence type="ECO:0000256" key="1">
    <source>
        <dbReference type="ARBA" id="ARBA00012425"/>
    </source>
</evidence>
<comment type="subunit">
    <text evidence="10">May form a complex composed of at least the catalytic subunit CRK2 and a cyclin.</text>
</comment>
<sequence length="860" mass="96448">MSRKRSSSSVKGLERERENVSILVSNSNSNNTSAAAPSAPLAAAAPSHTNPTDENAAPSNAGLHSCSLSALSPNTNMSKQQSKKASAKGSRSRSSSKKQRRHSASPHRNPPLPQTTVSSLELEFTNEAILSQQSSKRQLQQQQQQQQQTHTHKEHPLWHNEDVVQYIFGFFCCRGAFEKEERGGVHLSPFGRRPASNSLASTQSSTVATIQNLFLVSQRFHRLMSSKPLWSHIFAPTRPHVFKPSIHANPVKCSKLLKVSNLIPFINLGKRHVGSEGELIKIKERTTWKVYALKKTKLKSPMSSLITNQEHEEFNQKPLPYPVLREISVLKNLSVKSCPNISVLRGLHFFNDDLYRIYDYVSVTVDDKLKIAKDKKGQPFDPIVRKSLMKQLLTGLSCLHRSGIVHRNIKPKHLLLDYTHPSNPTLKISDFALTRTTCYPKRDFTPDQVTIWYRCPEILMGDREYGTMVDVWSAGCVFGEICRGDAMFRGGSEIGMLFKIFKCLGTPTEKTWKKLNRLENYNAEVLPKFEGGMLDAMLGGVDDGAKDLLAKMLQCDPSSRISAVDALQDPYFSESADSPPQISVDPNITLYKSLKESEVNLQEIILSPKTTHVHPKHRAILADWLIEIIQVFEMSNRTAFLALGFLDKFFVDDNAVDKKKLQLIGATCLLIASKCEDVAYIGTKDLAFCGDNTYKENHLVKMERKILNTLDFELNIPTVFDFVQCQKDYVEEMKGAEGKIGHLADYISEIALQSSLHLTFPMSLIGTCVSSLSLLLHGRSAFPPSLEKISSHAFEDLRECMGKLWTECIRLQQQTELIVIKKKYSVEEKGHVGGYVLNSMHWDFATEKAKVLAVVDGSNE</sequence>
<keyword evidence="3" id="KW-0132">Cell division</keyword>
<dbReference type="GO" id="GO:0005737">
    <property type="term" value="C:cytoplasm"/>
    <property type="evidence" value="ECO:0007669"/>
    <property type="project" value="TreeGrafter"/>
</dbReference>
<keyword evidence="2" id="KW-0723">Serine/threonine-protein kinase</keyword>
<name>A0A9W7B4C9_9STRA</name>
<evidence type="ECO:0000256" key="9">
    <source>
        <dbReference type="ARBA" id="ARBA00023306"/>
    </source>
</evidence>
<dbReference type="Gene3D" id="1.10.510.10">
    <property type="entry name" value="Transferase(Phosphotransferase) domain 1"/>
    <property type="match status" value="1"/>
</dbReference>
<dbReference type="PANTHER" id="PTHR24056">
    <property type="entry name" value="CELL DIVISION PROTEIN KINASE"/>
    <property type="match status" value="1"/>
</dbReference>
<evidence type="ECO:0000256" key="5">
    <source>
        <dbReference type="ARBA" id="ARBA00022741"/>
    </source>
</evidence>
<dbReference type="Proteomes" id="UP001165085">
    <property type="component" value="Unassembled WGS sequence"/>
</dbReference>
<evidence type="ECO:0000256" key="12">
    <source>
        <dbReference type="ARBA" id="ARBA00041902"/>
    </source>
</evidence>
<dbReference type="GO" id="GO:0030332">
    <property type="term" value="F:cyclin binding"/>
    <property type="evidence" value="ECO:0007669"/>
    <property type="project" value="TreeGrafter"/>
</dbReference>
<protein>
    <recommendedName>
        <fullName evidence="11">Cyclin-dependent kinase 2 homolog</fullName>
        <ecNumber evidence="1">2.7.11.22</ecNumber>
    </recommendedName>
    <alternativeName>
        <fullName evidence="12">Cell division control protein 2 homolog</fullName>
    </alternativeName>
    <alternativeName>
        <fullName evidence="13">cdc2-related kinase 2</fullName>
    </alternativeName>
</protein>
<dbReference type="GO" id="GO:0051301">
    <property type="term" value="P:cell division"/>
    <property type="evidence" value="ECO:0007669"/>
    <property type="project" value="UniProtKB-KW"/>
</dbReference>
<dbReference type="InterPro" id="IPR013763">
    <property type="entry name" value="Cyclin-like_dom"/>
</dbReference>
<keyword evidence="7" id="KW-0067">ATP-binding</keyword>
<keyword evidence="8" id="KW-0195">Cyclin</keyword>